<feature type="transmembrane region" description="Helical" evidence="8">
    <location>
        <begin position="441"/>
        <end position="459"/>
    </location>
</feature>
<dbReference type="GO" id="GO:0016758">
    <property type="term" value="F:hexosyltransferase activity"/>
    <property type="evidence" value="ECO:0007669"/>
    <property type="project" value="InterPro"/>
</dbReference>
<sequence length="527" mass="56290">MQTRTDSRPPGAGRWAIAALALGLAAPMLATGLAGFGLRPALALAVAVLALAAAGAPLARRLPRQWDTAFARRPLAALLLAAIAVLAVLRLSGVALYLADAEQAQFSAFWFDPFYIGHSCYSGYWQAAELSREGAANLYDPMLYSGSMGRFKLDEFLYLPQFLLLPRLGLALGGDFYSLRAVWFALEGAIVLAGLWAAARWIGGGAGRRAWLLIPAVMLSSAVVVTLQVGNFQLAAIALSVLAMIQFERGRNISGGALLGFAAFKLFPGLLGVYLLARRRWAAAAWTGAFAALYTVVAYLWLGPQPFEAFLHYQAPRIANGEAWAFLEIEGLEWVSAINQSVPGLVLKAKILGVEGLNRATMGAVAWIWTGAAIVMAIVAGLRHDAMSRLERAAVWIALLGLAVFRSPFVPDHSGLFAPIWLWSLIAAGCMPNLRSVALLAVAWLACNAVLPVGGLPLPEVPARILLATAVQAIAIGLCLWTVLRRPGLRSPSALFWRADDSQPPVSAAMDGDVRDLPISLTIKAEH</sequence>
<keyword evidence="6 8" id="KW-0472">Membrane</keyword>
<feature type="transmembrane region" description="Helical" evidence="8">
    <location>
        <begin position="364"/>
        <end position="382"/>
    </location>
</feature>
<evidence type="ECO:0000256" key="6">
    <source>
        <dbReference type="ARBA" id="ARBA00023136"/>
    </source>
</evidence>
<dbReference type="RefSeq" id="WP_363799985.1">
    <property type="nucleotide sequence ID" value="NZ_CP159925.1"/>
</dbReference>
<dbReference type="InterPro" id="IPR018584">
    <property type="entry name" value="GT87"/>
</dbReference>
<name>A0AAU8MZU7_9GAMM</name>
<organism evidence="9">
    <name type="scientific">Lysobacter firmicutimachus</name>
    <dbReference type="NCBI Taxonomy" id="1792846"/>
    <lineage>
        <taxon>Bacteria</taxon>
        <taxon>Pseudomonadati</taxon>
        <taxon>Pseudomonadota</taxon>
        <taxon>Gammaproteobacteria</taxon>
        <taxon>Lysobacterales</taxon>
        <taxon>Lysobacteraceae</taxon>
        <taxon>Lysobacter</taxon>
    </lineage>
</organism>
<keyword evidence="2" id="KW-1003">Cell membrane</keyword>
<feature type="transmembrane region" description="Helical" evidence="8">
    <location>
        <begin position="256"/>
        <end position="276"/>
    </location>
</feature>
<accession>A0AAU8MZU7</accession>
<keyword evidence="3 9" id="KW-0808">Transferase</keyword>
<gene>
    <name evidence="9" type="ORF">ABU614_08250</name>
</gene>
<dbReference type="AlphaFoldDB" id="A0AAU8MZU7"/>
<evidence type="ECO:0000256" key="2">
    <source>
        <dbReference type="ARBA" id="ARBA00022475"/>
    </source>
</evidence>
<evidence type="ECO:0000313" key="9">
    <source>
        <dbReference type="EMBL" id="XCO76762.1"/>
    </source>
</evidence>
<evidence type="ECO:0000256" key="7">
    <source>
        <dbReference type="ARBA" id="ARBA00024033"/>
    </source>
</evidence>
<comment type="subcellular location">
    <subcellularLocation>
        <location evidence="1">Cell membrane</location>
        <topology evidence="1">Multi-pass membrane protein</topology>
    </subcellularLocation>
</comment>
<comment type="similarity">
    <text evidence="7">Belongs to the glycosyltransferase 87 family.</text>
</comment>
<evidence type="ECO:0000256" key="4">
    <source>
        <dbReference type="ARBA" id="ARBA00022692"/>
    </source>
</evidence>
<keyword evidence="9" id="KW-0328">Glycosyltransferase</keyword>
<dbReference type="GO" id="GO:0005886">
    <property type="term" value="C:plasma membrane"/>
    <property type="evidence" value="ECO:0007669"/>
    <property type="project" value="UniProtKB-SubCell"/>
</dbReference>
<feature type="transmembrane region" description="Helical" evidence="8">
    <location>
        <begin position="283"/>
        <end position="302"/>
    </location>
</feature>
<feature type="transmembrane region" description="Helical" evidence="8">
    <location>
        <begin position="42"/>
        <end position="63"/>
    </location>
</feature>
<protein>
    <submittedName>
        <fullName evidence="9">Glycosyltransferase family 87 protein</fullName>
        <ecNumber evidence="9">2.4.-.-</ecNumber>
    </submittedName>
</protein>
<reference evidence="9" key="1">
    <citation type="submission" date="2024-06" db="EMBL/GenBank/DDBJ databases">
        <authorList>
            <person name="Li S."/>
        </authorList>
    </citation>
    <scope>NUCLEOTIDE SEQUENCE</scope>
    <source>
        <strain evidence="9">SR10</strain>
    </source>
</reference>
<evidence type="ECO:0000256" key="8">
    <source>
        <dbReference type="SAM" id="Phobius"/>
    </source>
</evidence>
<feature type="transmembrane region" description="Helical" evidence="8">
    <location>
        <begin position="181"/>
        <end position="199"/>
    </location>
</feature>
<evidence type="ECO:0000256" key="3">
    <source>
        <dbReference type="ARBA" id="ARBA00022679"/>
    </source>
</evidence>
<keyword evidence="5 8" id="KW-1133">Transmembrane helix</keyword>
<evidence type="ECO:0000256" key="5">
    <source>
        <dbReference type="ARBA" id="ARBA00022989"/>
    </source>
</evidence>
<feature type="transmembrane region" description="Helical" evidence="8">
    <location>
        <begin position="12"/>
        <end position="36"/>
    </location>
</feature>
<feature type="transmembrane region" description="Helical" evidence="8">
    <location>
        <begin position="211"/>
        <end position="244"/>
    </location>
</feature>
<dbReference type="EC" id="2.4.-.-" evidence="9"/>
<keyword evidence="4 8" id="KW-0812">Transmembrane</keyword>
<feature type="transmembrane region" description="Helical" evidence="8">
    <location>
        <begin position="75"/>
        <end position="99"/>
    </location>
</feature>
<dbReference type="Pfam" id="PF09594">
    <property type="entry name" value="GT87"/>
    <property type="match status" value="1"/>
</dbReference>
<evidence type="ECO:0000256" key="1">
    <source>
        <dbReference type="ARBA" id="ARBA00004651"/>
    </source>
</evidence>
<dbReference type="EMBL" id="CP159925">
    <property type="protein sequence ID" value="XCO76762.1"/>
    <property type="molecule type" value="Genomic_DNA"/>
</dbReference>
<proteinExistence type="inferred from homology"/>
<feature type="transmembrane region" description="Helical" evidence="8">
    <location>
        <begin position="465"/>
        <end position="484"/>
    </location>
</feature>